<feature type="region of interest" description="Disordered" evidence="5">
    <location>
        <begin position="17"/>
        <end position="37"/>
    </location>
</feature>
<dbReference type="Proteomes" id="UP001446871">
    <property type="component" value="Unassembled WGS sequence"/>
</dbReference>
<keyword evidence="3" id="KW-0862">Zinc</keyword>
<feature type="compositionally biased region" description="Polar residues" evidence="5">
    <location>
        <begin position="495"/>
        <end position="506"/>
    </location>
</feature>
<evidence type="ECO:0000313" key="8">
    <source>
        <dbReference type="Proteomes" id="UP001446871"/>
    </source>
</evidence>
<keyword evidence="8" id="KW-1185">Reference proteome</keyword>
<feature type="region of interest" description="Disordered" evidence="5">
    <location>
        <begin position="156"/>
        <end position="243"/>
    </location>
</feature>
<evidence type="ECO:0000313" key="7">
    <source>
        <dbReference type="EMBL" id="KAK8081689.1"/>
    </source>
</evidence>
<evidence type="ECO:0000256" key="1">
    <source>
        <dbReference type="ARBA" id="ARBA00022723"/>
    </source>
</evidence>
<feature type="compositionally biased region" description="Low complexity" evidence="5">
    <location>
        <begin position="59"/>
        <end position="69"/>
    </location>
</feature>
<feature type="compositionally biased region" description="Low complexity" evidence="5">
    <location>
        <begin position="175"/>
        <end position="191"/>
    </location>
</feature>
<accession>A0ABR1WDU7</accession>
<feature type="region of interest" description="Disordered" evidence="5">
    <location>
        <begin position="420"/>
        <end position="455"/>
    </location>
</feature>
<evidence type="ECO:0000256" key="2">
    <source>
        <dbReference type="ARBA" id="ARBA00022771"/>
    </source>
</evidence>
<dbReference type="Pfam" id="PF05180">
    <property type="entry name" value="zf-DNL"/>
    <property type="match status" value="1"/>
</dbReference>
<dbReference type="PANTHER" id="PTHR20922:SF13">
    <property type="entry name" value="DNL-TYPE ZINC FINGER PROTEIN"/>
    <property type="match status" value="1"/>
</dbReference>
<reference evidence="7 8" key="1">
    <citation type="submission" date="2023-01" db="EMBL/GenBank/DDBJ databases">
        <title>Analysis of 21 Apiospora genomes using comparative genomics revels a genus with tremendous synthesis potential of carbohydrate active enzymes and secondary metabolites.</title>
        <authorList>
            <person name="Sorensen T."/>
        </authorList>
    </citation>
    <scope>NUCLEOTIDE SEQUENCE [LARGE SCALE GENOMIC DNA]</scope>
    <source>
        <strain evidence="7 8">CBS 83171</strain>
    </source>
</reference>
<gene>
    <name evidence="7" type="ORF">PG996_000470</name>
</gene>
<feature type="compositionally biased region" description="Basic and acidic residues" evidence="5">
    <location>
        <begin position="221"/>
        <end position="235"/>
    </location>
</feature>
<dbReference type="PROSITE" id="PS51501">
    <property type="entry name" value="ZF_DNL"/>
    <property type="match status" value="1"/>
</dbReference>
<dbReference type="EMBL" id="JAQQWM010000001">
    <property type="protein sequence ID" value="KAK8081689.1"/>
    <property type="molecule type" value="Genomic_DNA"/>
</dbReference>
<evidence type="ECO:0000256" key="3">
    <source>
        <dbReference type="ARBA" id="ARBA00022833"/>
    </source>
</evidence>
<evidence type="ECO:0000256" key="5">
    <source>
        <dbReference type="SAM" id="MobiDB-lite"/>
    </source>
</evidence>
<evidence type="ECO:0000256" key="4">
    <source>
        <dbReference type="PROSITE-ProRule" id="PRU00834"/>
    </source>
</evidence>
<dbReference type="InterPro" id="IPR024158">
    <property type="entry name" value="Mt_import_TIM15"/>
</dbReference>
<comment type="caution">
    <text evidence="7">The sequence shown here is derived from an EMBL/GenBank/DDBJ whole genome shotgun (WGS) entry which is preliminary data.</text>
</comment>
<protein>
    <recommendedName>
        <fullName evidence="6">DNL-type domain-containing protein</fullName>
    </recommendedName>
</protein>
<proteinExistence type="predicted"/>
<evidence type="ECO:0000259" key="6">
    <source>
        <dbReference type="PROSITE" id="PS51501"/>
    </source>
</evidence>
<feature type="region of interest" description="Disordered" evidence="5">
    <location>
        <begin position="55"/>
        <end position="76"/>
    </location>
</feature>
<keyword evidence="1" id="KW-0479">Metal-binding</keyword>
<name>A0ABR1WDU7_9PEZI</name>
<keyword evidence="2 4" id="KW-0863">Zinc-finger</keyword>
<feature type="region of interest" description="Disordered" evidence="5">
    <location>
        <begin position="476"/>
        <end position="506"/>
    </location>
</feature>
<organism evidence="7 8">
    <name type="scientific">Apiospora saccharicola</name>
    <dbReference type="NCBI Taxonomy" id="335842"/>
    <lineage>
        <taxon>Eukaryota</taxon>
        <taxon>Fungi</taxon>
        <taxon>Dikarya</taxon>
        <taxon>Ascomycota</taxon>
        <taxon>Pezizomycotina</taxon>
        <taxon>Sordariomycetes</taxon>
        <taxon>Xylariomycetidae</taxon>
        <taxon>Amphisphaeriales</taxon>
        <taxon>Apiosporaceae</taxon>
        <taxon>Apiospora</taxon>
    </lineage>
</organism>
<sequence>MASKLRANALQTLARSVRASAISPAPLRPHLRPYPNLPRTLQPAQFSRRYAHAIPKPSRPAAPATSSPSEEIKQRKLQEPHYELTFTCVPCSDRSTHTVSKQGYHKGSVLITCPSCRNRHIISDHLNIFGDRKITVEDLMRERGQLVKRGTLGEDGDVEFWEDGTVTERNKETGTETATSSSAHSDGASASQQPGRPLTDSPARPQLDNAQSSATNTASSNRREFSTFGRRDRNDGILGEEVVPPKTLAQEGLVGLGFVPKDIAQKGTVGLGVPVLTNEKLPEVVSQREQDPPARSKFKLRKKLSNTRTPEAGRAARAKVKLRTKLANARIPEAERERDPPARSKFKLRKWLSNTLIPEAERELYGQPDTREARLKEIRAIEAAEKKARKVKERGQEPKRRRFTLRKYTSIFEIPGYIGRALPKREPGSSAASTTPSEVETKEAPSPAQDEILTHTWIPSTKLRRREVTSFVYAWPSDGMDPVRIGVTRPRKSQNKSQNKGQSKSQ</sequence>
<dbReference type="PANTHER" id="PTHR20922">
    <property type="entry name" value="DNL-TYPE ZINC FINGER PROTEIN"/>
    <property type="match status" value="1"/>
</dbReference>
<dbReference type="InterPro" id="IPR007853">
    <property type="entry name" value="Znf_DNL-typ"/>
</dbReference>
<feature type="domain" description="DNL-type" evidence="6">
    <location>
        <begin position="77"/>
        <end position="172"/>
    </location>
</feature>